<accession>F5ZC38</accession>
<feature type="transmembrane region" description="Helical" evidence="7">
    <location>
        <begin position="287"/>
        <end position="306"/>
    </location>
</feature>
<evidence type="ECO:0000256" key="7">
    <source>
        <dbReference type="SAM" id="Phobius"/>
    </source>
</evidence>
<sequence length="474" mass="52808">MSLGNTAKKGLKVGLSLGVFGQLLSWISTLFVVRILYPEDFAFLAISEMVVGFALMLSKLGFFGALIRKKELSDGDLNAIFSLLMLISCSLYLLLFIFSDTLEALLDKPGVGELILVNGILILISPFQLIYLVLLNREMNFTLIAKIQVFITIIQSLVNLVLAYYGFGYWSIIYSLLFSQILTLLLFRQVCRKYLRLSLDFKKTKDIWEDVNSSFFTAVIWDVNSRLDVFFIQSFYASSILGFYRMSKTISEKPVSLVSKVVQSITLATFSKVASDKLLLAKYIKDSVFFAVFISAPLFVGLSMTAENFVPLILGAKWIPAIDIVKVLCLMQVVNSLKEISGIGLFAAGNGKRKVVQAALALGITATAWLIGGQFSITIALLLVFIGESIWYVLHVQDSKRYLELGGFFREFKAPAVSTGVMAIAIFSVDKLLGLESNIIELICKIITGVLTYFVTLKLFENSAFMKFKKQLLK</sequence>
<feature type="transmembrane region" description="Helical" evidence="7">
    <location>
        <begin position="12"/>
        <end position="37"/>
    </location>
</feature>
<dbReference type="GO" id="GO:0005886">
    <property type="term" value="C:plasma membrane"/>
    <property type="evidence" value="ECO:0007669"/>
    <property type="project" value="UniProtKB-SubCell"/>
</dbReference>
<feature type="transmembrane region" description="Helical" evidence="7">
    <location>
        <begin position="439"/>
        <end position="460"/>
    </location>
</feature>
<comment type="similarity">
    <text evidence="2">Belongs to the polysaccharide synthase family.</text>
</comment>
<evidence type="ECO:0000256" key="5">
    <source>
        <dbReference type="ARBA" id="ARBA00022989"/>
    </source>
</evidence>
<keyword evidence="3" id="KW-1003">Cell membrane</keyword>
<name>F5ZC38_ALTNA</name>
<dbReference type="EMBL" id="CP002339">
    <property type="protein sequence ID" value="AEF02276.1"/>
    <property type="molecule type" value="Genomic_DNA"/>
</dbReference>
<feature type="transmembrane region" description="Helical" evidence="7">
    <location>
        <begin position="43"/>
        <end position="67"/>
    </location>
</feature>
<protein>
    <submittedName>
        <fullName evidence="8">ATPase</fullName>
    </submittedName>
</protein>
<reference evidence="8 9" key="1">
    <citation type="journal article" date="2011" name="J. Bacteriol.">
        <title>Complete genome sequence of the polycyclic aromatic hydrocarbon-degrading bacterium Alteromonas sp. strain SN2.</title>
        <authorList>
            <person name="Jin H.M."/>
            <person name="Jeong H."/>
            <person name="Moon E.J."/>
            <person name="Math R.K."/>
            <person name="Lee K."/>
            <person name="Kim H.J."/>
            <person name="Jeon C.O."/>
            <person name="Oh T.K."/>
            <person name="Kim J.F."/>
        </authorList>
    </citation>
    <scope>NUCLEOTIDE SEQUENCE [LARGE SCALE GENOMIC DNA]</scope>
    <source>
        <strain evidence="9">JCM 17741 / KACC 18427 / KCTC 11700BP / SN2</strain>
    </source>
</reference>
<feature type="transmembrane region" description="Helical" evidence="7">
    <location>
        <begin position="79"/>
        <end position="99"/>
    </location>
</feature>
<comment type="subcellular location">
    <subcellularLocation>
        <location evidence="1">Cell membrane</location>
        <topology evidence="1">Multi-pass membrane protein</topology>
    </subcellularLocation>
</comment>
<feature type="transmembrane region" description="Helical" evidence="7">
    <location>
        <begin position="414"/>
        <end position="433"/>
    </location>
</feature>
<dbReference type="InterPro" id="IPR050833">
    <property type="entry name" value="Poly_Biosynth_Transport"/>
</dbReference>
<dbReference type="HOGENOM" id="CLU_026911_5_1_6"/>
<evidence type="ECO:0000313" key="9">
    <source>
        <dbReference type="Proteomes" id="UP000000683"/>
    </source>
</evidence>
<dbReference type="PANTHER" id="PTHR30250:SF10">
    <property type="entry name" value="LIPOPOLYSACCHARIDE BIOSYNTHESIS PROTEIN WZXC"/>
    <property type="match status" value="1"/>
</dbReference>
<evidence type="ECO:0000256" key="6">
    <source>
        <dbReference type="ARBA" id="ARBA00023136"/>
    </source>
</evidence>
<dbReference type="OrthoDB" id="8538786at2"/>
<evidence type="ECO:0000256" key="4">
    <source>
        <dbReference type="ARBA" id="ARBA00022692"/>
    </source>
</evidence>
<evidence type="ECO:0000256" key="1">
    <source>
        <dbReference type="ARBA" id="ARBA00004651"/>
    </source>
</evidence>
<feature type="transmembrane region" description="Helical" evidence="7">
    <location>
        <begin position="147"/>
        <end position="165"/>
    </location>
</feature>
<organism evidence="8 9">
    <name type="scientific">Alteromonas naphthalenivorans</name>
    <dbReference type="NCBI Taxonomy" id="715451"/>
    <lineage>
        <taxon>Bacteria</taxon>
        <taxon>Pseudomonadati</taxon>
        <taxon>Pseudomonadota</taxon>
        <taxon>Gammaproteobacteria</taxon>
        <taxon>Alteromonadales</taxon>
        <taxon>Alteromonadaceae</taxon>
        <taxon>Alteromonas/Salinimonas group</taxon>
        <taxon>Alteromonas</taxon>
    </lineage>
</organism>
<proteinExistence type="inferred from homology"/>
<evidence type="ECO:0000313" key="8">
    <source>
        <dbReference type="EMBL" id="AEF02276.1"/>
    </source>
</evidence>
<keyword evidence="5 7" id="KW-1133">Transmembrane helix</keyword>
<feature type="transmembrane region" description="Helical" evidence="7">
    <location>
        <begin position="171"/>
        <end position="187"/>
    </location>
</feature>
<feature type="transmembrane region" description="Helical" evidence="7">
    <location>
        <begin position="114"/>
        <end position="135"/>
    </location>
</feature>
<keyword evidence="6 7" id="KW-0472">Membrane</keyword>
<dbReference type="eggNOG" id="COG2244">
    <property type="taxonomic scope" value="Bacteria"/>
</dbReference>
<dbReference type="AlphaFoldDB" id="F5ZC38"/>
<keyword evidence="9" id="KW-1185">Reference proteome</keyword>
<gene>
    <name evidence="8" type="ordered locus">ambt_03630</name>
</gene>
<dbReference type="KEGG" id="alt:ambt_03630"/>
<evidence type="ECO:0000256" key="3">
    <source>
        <dbReference type="ARBA" id="ARBA00022475"/>
    </source>
</evidence>
<keyword evidence="4 7" id="KW-0812">Transmembrane</keyword>
<dbReference type="Pfam" id="PF13440">
    <property type="entry name" value="Polysacc_synt_3"/>
    <property type="match status" value="1"/>
</dbReference>
<dbReference type="RefSeq" id="WP_013783218.1">
    <property type="nucleotide sequence ID" value="NC_015554.1"/>
</dbReference>
<evidence type="ECO:0000256" key="2">
    <source>
        <dbReference type="ARBA" id="ARBA00007430"/>
    </source>
</evidence>
<dbReference type="PANTHER" id="PTHR30250">
    <property type="entry name" value="PST FAMILY PREDICTED COLANIC ACID TRANSPORTER"/>
    <property type="match status" value="1"/>
</dbReference>
<dbReference type="Proteomes" id="UP000000683">
    <property type="component" value="Chromosome"/>
</dbReference>